<keyword evidence="10" id="KW-1185">Reference proteome</keyword>
<evidence type="ECO:0000256" key="1">
    <source>
        <dbReference type="ARBA" id="ARBA00004141"/>
    </source>
</evidence>
<organism evidence="9 10">
    <name type="scientific">Penicillium bovifimosum</name>
    <dbReference type="NCBI Taxonomy" id="126998"/>
    <lineage>
        <taxon>Eukaryota</taxon>
        <taxon>Fungi</taxon>
        <taxon>Dikarya</taxon>
        <taxon>Ascomycota</taxon>
        <taxon>Pezizomycotina</taxon>
        <taxon>Eurotiomycetes</taxon>
        <taxon>Eurotiomycetidae</taxon>
        <taxon>Eurotiales</taxon>
        <taxon>Aspergillaceae</taxon>
        <taxon>Penicillium</taxon>
    </lineage>
</organism>
<feature type="transmembrane region" description="Helical" evidence="7">
    <location>
        <begin position="38"/>
        <end position="56"/>
    </location>
</feature>
<gene>
    <name evidence="9" type="ORF">N7515_008083</name>
</gene>
<evidence type="ECO:0000256" key="6">
    <source>
        <dbReference type="SAM" id="MobiDB-lite"/>
    </source>
</evidence>
<feature type="transmembrane region" description="Helical" evidence="7">
    <location>
        <begin position="114"/>
        <end position="140"/>
    </location>
</feature>
<name>A0A9W9GMJ5_9EURO</name>
<evidence type="ECO:0000256" key="3">
    <source>
        <dbReference type="ARBA" id="ARBA00022989"/>
    </source>
</evidence>
<feature type="compositionally biased region" description="Basic and acidic residues" evidence="6">
    <location>
        <begin position="317"/>
        <end position="334"/>
    </location>
</feature>
<evidence type="ECO:0000256" key="7">
    <source>
        <dbReference type="SAM" id="Phobius"/>
    </source>
</evidence>
<dbReference type="EMBL" id="JAPQKL010000006">
    <property type="protein sequence ID" value="KAJ5124258.1"/>
    <property type="molecule type" value="Genomic_DNA"/>
</dbReference>
<feature type="transmembrane region" description="Helical" evidence="7">
    <location>
        <begin position="161"/>
        <end position="183"/>
    </location>
</feature>
<dbReference type="Proteomes" id="UP001149079">
    <property type="component" value="Unassembled WGS sequence"/>
</dbReference>
<evidence type="ECO:0000313" key="10">
    <source>
        <dbReference type="Proteomes" id="UP001149079"/>
    </source>
</evidence>
<dbReference type="Pfam" id="PF20684">
    <property type="entry name" value="Fung_rhodopsin"/>
    <property type="match status" value="1"/>
</dbReference>
<dbReference type="GeneID" id="81407997"/>
<comment type="subcellular location">
    <subcellularLocation>
        <location evidence="1">Membrane</location>
        <topology evidence="1">Multi-pass membrane protein</topology>
    </subcellularLocation>
</comment>
<accession>A0A9W9GMJ5</accession>
<keyword evidence="2 7" id="KW-0812">Transmembrane</keyword>
<dbReference type="AlphaFoldDB" id="A0A9W9GMJ5"/>
<dbReference type="RefSeq" id="XP_056518657.1">
    <property type="nucleotide sequence ID" value="XM_056668827.1"/>
</dbReference>
<feature type="transmembrane region" description="Helical" evidence="7">
    <location>
        <begin position="195"/>
        <end position="213"/>
    </location>
</feature>
<dbReference type="PANTHER" id="PTHR33048">
    <property type="entry name" value="PTH11-LIKE INTEGRAL MEMBRANE PROTEIN (AFU_ORTHOLOGUE AFUA_5G11245)"/>
    <property type="match status" value="1"/>
</dbReference>
<reference evidence="9" key="1">
    <citation type="submission" date="2022-11" db="EMBL/GenBank/DDBJ databases">
        <authorList>
            <person name="Petersen C."/>
        </authorList>
    </citation>
    <scope>NUCLEOTIDE SEQUENCE</scope>
    <source>
        <strain evidence="9">IBT 22155</strain>
    </source>
</reference>
<feature type="region of interest" description="Disordered" evidence="6">
    <location>
        <begin position="315"/>
        <end position="334"/>
    </location>
</feature>
<evidence type="ECO:0000256" key="4">
    <source>
        <dbReference type="ARBA" id="ARBA00023136"/>
    </source>
</evidence>
<reference evidence="9" key="2">
    <citation type="journal article" date="2023" name="IMA Fungus">
        <title>Comparative genomic study of the Penicillium genus elucidates a diverse pangenome and 15 lateral gene transfer events.</title>
        <authorList>
            <person name="Petersen C."/>
            <person name="Sorensen T."/>
            <person name="Nielsen M.R."/>
            <person name="Sondergaard T.E."/>
            <person name="Sorensen J.L."/>
            <person name="Fitzpatrick D.A."/>
            <person name="Frisvad J.C."/>
            <person name="Nielsen K.L."/>
        </authorList>
    </citation>
    <scope>NUCLEOTIDE SEQUENCE</scope>
    <source>
        <strain evidence="9">IBT 22155</strain>
    </source>
</reference>
<evidence type="ECO:0000256" key="2">
    <source>
        <dbReference type="ARBA" id="ARBA00022692"/>
    </source>
</evidence>
<feature type="domain" description="Rhodopsin" evidence="8">
    <location>
        <begin position="20"/>
        <end position="260"/>
    </location>
</feature>
<dbReference type="InterPro" id="IPR052337">
    <property type="entry name" value="SAT4-like"/>
</dbReference>
<sequence>MYVLAVTAAFTGLAAIVTGLRLYTRFFLVKAPGLDDAMLVAALVCSCVFTALVIVERHYGLGTSGSDLAADTISKQLFYLWLSIPFYNLALIFAKLSALALFRRVFHARHLLPVVYALMGFLVIAGLWMTLSGFFFCIPIDQFWNPVEHVRRAHCLPEGPVWFVNAGIQVATDLVILGLPMPLLWHLNLPRRQKWGIMVVFSLGIFIVATSVTRMYQLSKMVRHGDFTRTNAAAAVWSSLEANVSIICVCLPPLNPLISRILSYCFLPQPISSPASKQQTRTTNSTDNTRPDGFIWYNNLFYPEQAGYSASISKVNTNEDGHDRGHPHGPDDDHGIRVVRELRMQSDSVCTSPMAPGVNAQDYFAHPGSNFGNDVVTSPRSQPSIEWDLGDFEFPDYKGRMNAPVGRE</sequence>
<comment type="similarity">
    <text evidence="5">Belongs to the SAT4 family.</text>
</comment>
<evidence type="ECO:0000256" key="5">
    <source>
        <dbReference type="ARBA" id="ARBA00038359"/>
    </source>
</evidence>
<evidence type="ECO:0000259" key="8">
    <source>
        <dbReference type="Pfam" id="PF20684"/>
    </source>
</evidence>
<keyword evidence="3 7" id="KW-1133">Transmembrane helix</keyword>
<evidence type="ECO:0000313" key="9">
    <source>
        <dbReference type="EMBL" id="KAJ5124258.1"/>
    </source>
</evidence>
<dbReference type="OrthoDB" id="10017208at2759"/>
<proteinExistence type="inferred from homology"/>
<protein>
    <recommendedName>
        <fullName evidence="8">Rhodopsin domain-containing protein</fullName>
    </recommendedName>
</protein>
<keyword evidence="4 7" id="KW-0472">Membrane</keyword>
<comment type="caution">
    <text evidence="9">The sequence shown here is derived from an EMBL/GenBank/DDBJ whole genome shotgun (WGS) entry which is preliminary data.</text>
</comment>
<dbReference type="PANTHER" id="PTHR33048:SF132">
    <property type="entry name" value="MEMBRANE PROTEIN, PUTATIVE (AFU_ORTHOLOGUE AFUA_6G07820)-RELATED"/>
    <property type="match status" value="1"/>
</dbReference>
<feature type="transmembrane region" description="Helical" evidence="7">
    <location>
        <begin position="77"/>
        <end position="102"/>
    </location>
</feature>
<dbReference type="GO" id="GO:0016020">
    <property type="term" value="C:membrane"/>
    <property type="evidence" value="ECO:0007669"/>
    <property type="project" value="UniProtKB-SubCell"/>
</dbReference>
<dbReference type="InterPro" id="IPR049326">
    <property type="entry name" value="Rhodopsin_dom_fungi"/>
</dbReference>